<feature type="compositionally biased region" description="Polar residues" evidence="3">
    <location>
        <begin position="123"/>
        <end position="156"/>
    </location>
</feature>
<dbReference type="Proteomes" id="UP001497382">
    <property type="component" value="Unassembled WGS sequence"/>
</dbReference>
<dbReference type="EMBL" id="CAXIEN010000003">
    <property type="protein sequence ID" value="CAL1261651.1"/>
    <property type="molecule type" value="Genomic_DNA"/>
</dbReference>
<dbReference type="InterPro" id="IPR051751">
    <property type="entry name" value="Immunoreceptor_sig_adapters"/>
</dbReference>
<accession>A0AAV1YSI7</accession>
<dbReference type="GO" id="GO:0007169">
    <property type="term" value="P:cell surface receptor protein tyrosine kinase signaling pathway"/>
    <property type="evidence" value="ECO:0007669"/>
    <property type="project" value="TreeGrafter"/>
</dbReference>
<dbReference type="SUPFAM" id="SSF55550">
    <property type="entry name" value="SH2 domain"/>
    <property type="match status" value="1"/>
</dbReference>
<proteinExistence type="predicted"/>
<evidence type="ECO:0000313" key="6">
    <source>
        <dbReference type="Proteomes" id="UP001497382"/>
    </source>
</evidence>
<dbReference type="PROSITE" id="PS50001">
    <property type="entry name" value="SH2"/>
    <property type="match status" value="1"/>
</dbReference>
<feature type="region of interest" description="Disordered" evidence="3">
    <location>
        <begin position="112"/>
        <end position="158"/>
    </location>
</feature>
<dbReference type="Pfam" id="PF00017">
    <property type="entry name" value="SH2"/>
    <property type="match status" value="1"/>
</dbReference>
<protein>
    <recommendedName>
        <fullName evidence="4">SH2 domain-containing protein</fullName>
    </recommendedName>
</protein>
<dbReference type="SMART" id="SM00252">
    <property type="entry name" value="SH2"/>
    <property type="match status" value="1"/>
</dbReference>
<comment type="caution">
    <text evidence="5">The sequence shown here is derived from an EMBL/GenBank/DDBJ whole genome shotgun (WGS) entry which is preliminary data.</text>
</comment>
<feature type="region of interest" description="Disordered" evidence="3">
    <location>
        <begin position="476"/>
        <end position="522"/>
    </location>
</feature>
<dbReference type="Gene3D" id="3.30.505.10">
    <property type="entry name" value="SH2 domain"/>
    <property type="match status" value="1"/>
</dbReference>
<sequence>MLALNVRNYNFLFCKGHVPGEDEDDWGSDFEGELCTQEIEDNKINEIREANFLKSSPSNVQDLTEDNSQTAQTITENHSVNATKTGAIPKLGFSYLNNMPIIDAHRAVQTSGKESGNIVHPQRQVSQPASQSRNLENSNRQSQTQEPSNNDAVTKQTPRKLKPEAFSFLNMLPLRNVTVNGNDVAKERKTLAPTAFSHAEKLALSQSQEATIMLNNESSDEFVNVIPSAPPLENTTSNYEPIPEGSLSECVLHPTSSNIGKENVKPPLPSRPPPVFKYPPETFSVSGSTSIESTDSIAISHPISESFPAYPKLGHSISSPDSGLKHTSEAKSERIMNSQEKNRRSLPSTPVCPAVPKRPLPPLPIPDAGNVSRIKSQDETNILETPSSVNDESRLEEAPTINGTVSSHQTNQLSVCEAPIQHTVFKEQVLQEQQISNPQHRLAQILKSQTSVDRAVLFSHQKIASAITSRAIGLQSSSVQRLSNTEESDGRPQELIRNTSGRPIENNAEQTNEGESEQQPSYLEAKEAVNSRRFPDHETLINAMNRPILPQKAAPIQRSVSCNSLVQSIKDLSFSVWSKPEKKRYSDGISLSKKNPKSISVASSSKMKGTTPLSITLIPTNAPREVIDHNHVKRDASPIDEKSTLQEYPWFHDVDAKEGHLRLQSVGQDGTFLIRPSSRPTDDIQNTLCILYNKKIRNLHIRRTADERYMLGIKTNKSFSSLAELIRYHKEFPVEILPHGSTPIKPQIYRILLRETPPKLQKLLTAI</sequence>
<dbReference type="PANTHER" id="PTHR14098:SF14">
    <property type="entry name" value="SH2 DOMAIN-CONTAINING PROTEIN"/>
    <property type="match status" value="1"/>
</dbReference>
<feature type="compositionally biased region" description="Polar residues" evidence="3">
    <location>
        <begin position="476"/>
        <end position="485"/>
    </location>
</feature>
<evidence type="ECO:0000256" key="1">
    <source>
        <dbReference type="ARBA" id="ARBA00022999"/>
    </source>
</evidence>
<evidence type="ECO:0000313" key="5">
    <source>
        <dbReference type="EMBL" id="CAL1261651.1"/>
    </source>
</evidence>
<dbReference type="AlphaFoldDB" id="A0AAV1YSI7"/>
<gene>
    <name evidence="5" type="ORF">LARSCL_LOCUS528</name>
</gene>
<dbReference type="InterPro" id="IPR000980">
    <property type="entry name" value="SH2"/>
</dbReference>
<reference evidence="5 6" key="1">
    <citation type="submission" date="2024-04" db="EMBL/GenBank/DDBJ databases">
        <authorList>
            <person name="Rising A."/>
            <person name="Reimegard J."/>
            <person name="Sonavane S."/>
            <person name="Akerstrom W."/>
            <person name="Nylinder S."/>
            <person name="Hedman E."/>
            <person name="Kallberg Y."/>
        </authorList>
    </citation>
    <scope>NUCLEOTIDE SEQUENCE [LARGE SCALE GENOMIC DNA]</scope>
</reference>
<evidence type="ECO:0000256" key="3">
    <source>
        <dbReference type="SAM" id="MobiDB-lite"/>
    </source>
</evidence>
<evidence type="ECO:0000256" key="2">
    <source>
        <dbReference type="PROSITE-ProRule" id="PRU00191"/>
    </source>
</evidence>
<dbReference type="GO" id="GO:0005737">
    <property type="term" value="C:cytoplasm"/>
    <property type="evidence" value="ECO:0007669"/>
    <property type="project" value="UniProtKB-ARBA"/>
</dbReference>
<evidence type="ECO:0000259" key="4">
    <source>
        <dbReference type="PROSITE" id="PS50001"/>
    </source>
</evidence>
<feature type="domain" description="SH2" evidence="4">
    <location>
        <begin position="650"/>
        <end position="744"/>
    </location>
</feature>
<feature type="compositionally biased region" description="Polar residues" evidence="3">
    <location>
        <begin position="496"/>
        <end position="521"/>
    </location>
</feature>
<dbReference type="PANTHER" id="PTHR14098">
    <property type="entry name" value="SH2 DOMAIN CONTAINING PROTEIN"/>
    <property type="match status" value="1"/>
</dbReference>
<dbReference type="GO" id="GO:0035556">
    <property type="term" value="P:intracellular signal transduction"/>
    <property type="evidence" value="ECO:0007669"/>
    <property type="project" value="TreeGrafter"/>
</dbReference>
<feature type="compositionally biased region" description="Pro residues" evidence="3">
    <location>
        <begin position="356"/>
        <end position="365"/>
    </location>
</feature>
<name>A0AAV1YSI7_9ARAC</name>
<feature type="region of interest" description="Disordered" evidence="3">
    <location>
        <begin position="316"/>
        <end position="371"/>
    </location>
</feature>
<feature type="compositionally biased region" description="Basic and acidic residues" evidence="3">
    <location>
        <begin position="323"/>
        <end position="334"/>
    </location>
</feature>
<keyword evidence="1 2" id="KW-0727">SH2 domain</keyword>
<dbReference type="InterPro" id="IPR036860">
    <property type="entry name" value="SH2_dom_sf"/>
</dbReference>
<keyword evidence="6" id="KW-1185">Reference proteome</keyword>
<organism evidence="5 6">
    <name type="scientific">Larinioides sclopetarius</name>
    <dbReference type="NCBI Taxonomy" id="280406"/>
    <lineage>
        <taxon>Eukaryota</taxon>
        <taxon>Metazoa</taxon>
        <taxon>Ecdysozoa</taxon>
        <taxon>Arthropoda</taxon>
        <taxon>Chelicerata</taxon>
        <taxon>Arachnida</taxon>
        <taxon>Araneae</taxon>
        <taxon>Araneomorphae</taxon>
        <taxon>Entelegynae</taxon>
        <taxon>Araneoidea</taxon>
        <taxon>Araneidae</taxon>
        <taxon>Larinioides</taxon>
    </lineage>
</organism>